<dbReference type="InterPro" id="IPR005311">
    <property type="entry name" value="PBP_dimer"/>
</dbReference>
<dbReference type="Gene3D" id="3.90.1310.10">
    <property type="entry name" value="Penicillin-binding protein 2a (Domain 2)"/>
    <property type="match status" value="1"/>
</dbReference>
<evidence type="ECO:0000256" key="7">
    <source>
        <dbReference type="ARBA" id="ARBA00023136"/>
    </source>
</evidence>
<dbReference type="PROSITE" id="PS00337">
    <property type="entry name" value="BETA_LACTAMASE_D"/>
    <property type="match status" value="1"/>
</dbReference>
<gene>
    <name evidence="13" type="ORF">FE251_11545</name>
</gene>
<evidence type="ECO:0000313" key="13">
    <source>
        <dbReference type="EMBL" id="QDB79937.1"/>
    </source>
</evidence>
<dbReference type="EMBL" id="CP040899">
    <property type="protein sequence ID" value="QDB79937.1"/>
    <property type="molecule type" value="Genomic_DNA"/>
</dbReference>
<feature type="chain" id="PRO_5045108011" description="Beta-lactamase" evidence="10">
    <location>
        <begin position="38"/>
        <end position="654"/>
    </location>
</feature>
<proteinExistence type="inferred from homology"/>
<feature type="domain" description="Penicillin-binding protein dimerisation" evidence="12">
    <location>
        <begin position="161"/>
        <end position="330"/>
    </location>
</feature>
<dbReference type="Pfam" id="PF03717">
    <property type="entry name" value="PBP_dimer"/>
    <property type="match status" value="1"/>
</dbReference>
<dbReference type="InterPro" id="IPR012338">
    <property type="entry name" value="Beta-lactam/transpept-like"/>
</dbReference>
<evidence type="ECO:0000256" key="9">
    <source>
        <dbReference type="RuleBase" id="RU361140"/>
    </source>
</evidence>
<evidence type="ECO:0000256" key="10">
    <source>
        <dbReference type="SAM" id="SignalP"/>
    </source>
</evidence>
<dbReference type="InterPro" id="IPR036138">
    <property type="entry name" value="PBP_dimer_sf"/>
</dbReference>
<keyword evidence="7" id="KW-0472">Membrane</keyword>
<dbReference type="Proteomes" id="UP000313948">
    <property type="component" value="Chromosome"/>
</dbReference>
<dbReference type="InterPro" id="IPR002137">
    <property type="entry name" value="Beta-lactam_class-D_AS"/>
</dbReference>
<dbReference type="PANTHER" id="PTHR30627">
    <property type="entry name" value="PEPTIDOGLYCAN D,D-TRANSPEPTIDASE"/>
    <property type="match status" value="1"/>
</dbReference>
<dbReference type="Gene3D" id="3.40.710.10">
    <property type="entry name" value="DD-peptidase/beta-lactamase superfamily"/>
    <property type="match status" value="1"/>
</dbReference>
<name>A0ABX5VN97_9MICO</name>
<evidence type="ECO:0000256" key="3">
    <source>
        <dbReference type="ARBA" id="ARBA00007898"/>
    </source>
</evidence>
<dbReference type="Pfam" id="PF00905">
    <property type="entry name" value="Transpeptidase"/>
    <property type="match status" value="1"/>
</dbReference>
<accession>A0ABX5VN97</accession>
<protein>
    <recommendedName>
        <fullName evidence="4 9">Beta-lactamase</fullName>
        <ecNumber evidence="4 9">3.5.2.6</ecNumber>
    </recommendedName>
</protein>
<dbReference type="InterPro" id="IPR001460">
    <property type="entry name" value="PCN-bd_Tpept"/>
</dbReference>
<evidence type="ECO:0000256" key="5">
    <source>
        <dbReference type="ARBA" id="ARBA00022729"/>
    </source>
</evidence>
<keyword evidence="14" id="KW-1185">Reference proteome</keyword>
<evidence type="ECO:0000259" key="12">
    <source>
        <dbReference type="Pfam" id="PF03717"/>
    </source>
</evidence>
<comment type="similarity">
    <text evidence="2">Belongs to the transpeptidase family.</text>
</comment>
<organism evidence="13 14">
    <name type="scientific">Georgenia wutianyii</name>
    <dbReference type="NCBI Taxonomy" id="2585135"/>
    <lineage>
        <taxon>Bacteria</taxon>
        <taxon>Bacillati</taxon>
        <taxon>Actinomycetota</taxon>
        <taxon>Actinomycetes</taxon>
        <taxon>Micrococcales</taxon>
        <taxon>Bogoriellaceae</taxon>
        <taxon>Georgenia</taxon>
    </lineage>
</organism>
<evidence type="ECO:0000313" key="14">
    <source>
        <dbReference type="Proteomes" id="UP000313948"/>
    </source>
</evidence>
<comment type="catalytic activity">
    <reaction evidence="9">
        <text>a beta-lactam + H2O = a substituted beta-amino acid</text>
        <dbReference type="Rhea" id="RHEA:20401"/>
        <dbReference type="ChEBI" id="CHEBI:15377"/>
        <dbReference type="ChEBI" id="CHEBI:35627"/>
        <dbReference type="ChEBI" id="CHEBI:140347"/>
        <dbReference type="EC" id="3.5.2.6"/>
    </reaction>
</comment>
<dbReference type="SUPFAM" id="SSF56601">
    <property type="entry name" value="beta-lactamase/transpeptidase-like"/>
    <property type="match status" value="1"/>
</dbReference>
<evidence type="ECO:0000256" key="2">
    <source>
        <dbReference type="ARBA" id="ARBA00007171"/>
    </source>
</evidence>
<keyword evidence="6 9" id="KW-0378">Hydrolase</keyword>
<dbReference type="InterPro" id="IPR050515">
    <property type="entry name" value="Beta-lactam/transpept"/>
</dbReference>
<keyword evidence="5 10" id="KW-0732">Signal</keyword>
<feature type="domain" description="Penicillin-binding protein transpeptidase" evidence="11">
    <location>
        <begin position="369"/>
        <end position="646"/>
    </location>
</feature>
<evidence type="ECO:0000259" key="11">
    <source>
        <dbReference type="Pfam" id="PF00905"/>
    </source>
</evidence>
<evidence type="ECO:0000256" key="6">
    <source>
        <dbReference type="ARBA" id="ARBA00022801"/>
    </source>
</evidence>
<dbReference type="SUPFAM" id="SSF56519">
    <property type="entry name" value="Penicillin binding protein dimerisation domain"/>
    <property type="match status" value="1"/>
</dbReference>
<evidence type="ECO:0000256" key="8">
    <source>
        <dbReference type="ARBA" id="ARBA00023251"/>
    </source>
</evidence>
<keyword evidence="8 9" id="KW-0046">Antibiotic resistance</keyword>
<evidence type="ECO:0000256" key="4">
    <source>
        <dbReference type="ARBA" id="ARBA00012865"/>
    </source>
</evidence>
<reference evidence="13 14" key="1">
    <citation type="submission" date="2019-05" db="EMBL/GenBank/DDBJ databases">
        <title>Georgenia *** sp. nov., and Georgenia *** sp. nov., isolated from the intestinal contents of plateau pika (Ochotona curzoniae) in the Qinghai-Tibet plateau of China.</title>
        <authorList>
            <person name="Tian Z."/>
        </authorList>
    </citation>
    <scope>NUCLEOTIDE SEQUENCE [LARGE SCALE GENOMIC DNA]</scope>
    <source>
        <strain evidence="13 14">Z294</strain>
    </source>
</reference>
<sequence>MTSTCGSSVPDFRPVTWSIRHAAAPTALLLVASGALGACSAEEDPTERVAAAAARLATTLESGTWGSTDLAVPLTNLVDLPRVVDVVAVGEPQTTGEDGPRTADVTLGWAWDLDADGESDWTYETRARLHEDDEGAWTPEYDERVLAEGLGGGATLSLARTVPERGDILDGAGTPIVTDRPVRRVGIDKTRFPEGASDDDVRAGAVALAEVVGLEDTAGYAERVLAAGPRAFVEIITVREGSQDVDLAALEGVPGAVAVPDELPLAPTSAWARPLLGRAGEATAEIVEESEGAVQAGDVVGLSGLQRTFDAQLRGTSGLAVVRTAAGGAESEVFAREPVDGADVQLSLDTAVQTSAEEALAGTEAPAGLVAIRPSTGEVLAVANSAGTEGQNLAALATLAPGSSFKVVTALALLRAGVGPDDVVSCTPDVTVAGYGITNYPDYPATHLGDIAMTDAIAQSCNTALINARDAVSAQDLADAAAALGLGQQLETGWGAFTGSVPTETTETELAAAFIGQGEVLASPLTMATVAASVRAGAAVTPRLVLGPEEVADGAAATAPAVPLTAEEAEVLSRYMRAVVEEGTGILLVDVPGEPVHAKTGSAEVGAGDSYRVDSWMIATQGDLAVAALVQGGGHGSIAAGGIVEDFLRQVAAR</sequence>
<dbReference type="EC" id="3.5.2.6" evidence="4 9"/>
<evidence type="ECO:0000256" key="1">
    <source>
        <dbReference type="ARBA" id="ARBA00004370"/>
    </source>
</evidence>
<comment type="subcellular location">
    <subcellularLocation>
        <location evidence="1">Membrane</location>
    </subcellularLocation>
</comment>
<dbReference type="PANTHER" id="PTHR30627:SF24">
    <property type="entry name" value="PENICILLIN-BINDING PROTEIN 4B"/>
    <property type="match status" value="1"/>
</dbReference>
<feature type="signal peptide" evidence="10">
    <location>
        <begin position="1"/>
        <end position="37"/>
    </location>
</feature>
<comment type="similarity">
    <text evidence="3 9">Belongs to the class-D beta-lactamase family.</text>
</comment>